<comment type="caution">
    <text evidence="2">The sequence shown here is derived from an EMBL/GenBank/DDBJ whole genome shotgun (WGS) entry which is preliminary data.</text>
</comment>
<reference evidence="3" key="1">
    <citation type="submission" date="2017-10" db="EMBL/GenBank/DDBJ databases">
        <authorList>
            <person name="Toshchakov S.V."/>
            <person name="Goeva M.A."/>
        </authorList>
    </citation>
    <scope>NUCLEOTIDE SEQUENCE [LARGE SCALE GENOMIC DNA]</scope>
    <source>
        <strain evidence="3">JR1/69-1-13</strain>
    </source>
</reference>
<keyword evidence="1" id="KW-0175">Coiled coil</keyword>
<dbReference type="AlphaFoldDB" id="A0A2U1V0I8"/>
<accession>A0A2U1V0I8</accession>
<dbReference type="EMBL" id="PDOA01000015">
    <property type="protein sequence ID" value="PWC27409.1"/>
    <property type="molecule type" value="Genomic_DNA"/>
</dbReference>
<evidence type="ECO:0000313" key="3">
    <source>
        <dbReference type="Proteomes" id="UP000245048"/>
    </source>
</evidence>
<dbReference type="Proteomes" id="UP000245048">
    <property type="component" value="Unassembled WGS sequence"/>
</dbReference>
<name>A0A2U1V0I8_9PROT</name>
<dbReference type="RefSeq" id="WP_109518403.1">
    <property type="nucleotide sequence ID" value="NZ_PDOA01000015.1"/>
</dbReference>
<protein>
    <submittedName>
        <fullName evidence="2">Uncharacterized protein</fullName>
    </submittedName>
</protein>
<sequence>MTGKQRSFLEISEENHSKLVEYIVRLRAAGLKLPGRQGKVNKTAISRACGFVRETFQQNPRFAATLEAAVQEMGIDVPEAEEPEPRNTADRAAIMRLEQQLAALRSENYELRRRLRRYEAIADHIAGTGRRVAP</sequence>
<keyword evidence="3" id="KW-1185">Reference proteome</keyword>
<evidence type="ECO:0000313" key="2">
    <source>
        <dbReference type="EMBL" id="PWC27409.1"/>
    </source>
</evidence>
<proteinExistence type="predicted"/>
<feature type="coiled-coil region" evidence="1">
    <location>
        <begin position="87"/>
        <end position="121"/>
    </location>
</feature>
<dbReference type="OrthoDB" id="8452206at2"/>
<gene>
    <name evidence="2" type="ORF">CR165_18375</name>
</gene>
<organism evidence="2 3">
    <name type="scientific">Teichococcus aestuarii</name>
    <dbReference type="NCBI Taxonomy" id="568898"/>
    <lineage>
        <taxon>Bacteria</taxon>
        <taxon>Pseudomonadati</taxon>
        <taxon>Pseudomonadota</taxon>
        <taxon>Alphaproteobacteria</taxon>
        <taxon>Acetobacterales</taxon>
        <taxon>Roseomonadaceae</taxon>
        <taxon>Roseomonas</taxon>
    </lineage>
</organism>
<evidence type="ECO:0000256" key="1">
    <source>
        <dbReference type="SAM" id="Coils"/>
    </source>
</evidence>